<protein>
    <recommendedName>
        <fullName evidence="4">Lipocalin-like domain-containing protein</fullName>
    </recommendedName>
</protein>
<keyword evidence="3" id="KW-1185">Reference proteome</keyword>
<organism evidence="2 3">
    <name type="scientific">Hymenobacter monticola</name>
    <dbReference type="NCBI Taxonomy" id="1705399"/>
    <lineage>
        <taxon>Bacteria</taxon>
        <taxon>Pseudomonadati</taxon>
        <taxon>Bacteroidota</taxon>
        <taxon>Cytophagia</taxon>
        <taxon>Cytophagales</taxon>
        <taxon>Hymenobacteraceae</taxon>
        <taxon>Hymenobacter</taxon>
    </lineage>
</organism>
<gene>
    <name evidence="2" type="ORF">MTP16_12450</name>
</gene>
<evidence type="ECO:0000313" key="3">
    <source>
        <dbReference type="Proteomes" id="UP000831390"/>
    </source>
</evidence>
<keyword evidence="1" id="KW-0732">Signal</keyword>
<proteinExistence type="predicted"/>
<feature type="signal peptide" evidence="1">
    <location>
        <begin position="1"/>
        <end position="20"/>
    </location>
</feature>
<evidence type="ECO:0000313" key="2">
    <source>
        <dbReference type="EMBL" id="UOE31945.1"/>
    </source>
</evidence>
<feature type="chain" id="PRO_5046292318" description="Lipocalin-like domain-containing protein" evidence="1">
    <location>
        <begin position="21"/>
        <end position="138"/>
    </location>
</feature>
<dbReference type="PROSITE" id="PS51257">
    <property type="entry name" value="PROKAR_LIPOPROTEIN"/>
    <property type="match status" value="1"/>
</dbReference>
<dbReference type="EMBL" id="CP094534">
    <property type="protein sequence ID" value="UOE31945.1"/>
    <property type="molecule type" value="Genomic_DNA"/>
</dbReference>
<evidence type="ECO:0008006" key="4">
    <source>
        <dbReference type="Google" id="ProtNLM"/>
    </source>
</evidence>
<dbReference type="Proteomes" id="UP000831390">
    <property type="component" value="Chromosome"/>
</dbReference>
<evidence type="ECO:0000256" key="1">
    <source>
        <dbReference type="SAM" id="SignalP"/>
    </source>
</evidence>
<accession>A0ABY4B5I0</accession>
<reference evidence="2 3" key="1">
    <citation type="submission" date="2022-03" db="EMBL/GenBank/DDBJ databases">
        <title>Hymenobactersp. isolated from the air.</title>
        <authorList>
            <person name="Won M."/>
            <person name="Kwon S.-W."/>
        </authorList>
    </citation>
    <scope>NUCLEOTIDE SEQUENCE [LARGE SCALE GENOMIC DNA]</scope>
    <source>
        <strain evidence="2 3">KACC 22596</strain>
    </source>
</reference>
<sequence length="138" mass="14831">MSNFIRFSLLFSLVAGLGLAGCVPDDDEEATPHHEGLTGNWRLVHRQCYCVPGPPPNETATFTATDYTFFKNAQPVSSGTYSVASVKTCGIPTPASGLRFVDATLGPREAIITLRGDSLVLDYGGPCDHPVDTYLRLP</sequence>
<name>A0ABY4B5I0_9BACT</name>
<dbReference type="RefSeq" id="WP_243508949.1">
    <property type="nucleotide sequence ID" value="NZ_CP094534.1"/>
</dbReference>